<evidence type="ECO:0000313" key="4">
    <source>
        <dbReference type="Proteomes" id="UP001174909"/>
    </source>
</evidence>
<evidence type="ECO:0000313" key="3">
    <source>
        <dbReference type="EMBL" id="CAI8048227.1"/>
    </source>
</evidence>
<protein>
    <submittedName>
        <fullName evidence="3">U11/U12 small nuclear ribonucleoprotein 25 kDa protein</fullName>
    </submittedName>
</protein>
<dbReference type="Pfam" id="PF18036">
    <property type="entry name" value="Ubiquitin_4"/>
    <property type="match status" value="1"/>
</dbReference>
<dbReference type="AlphaFoldDB" id="A0AA35THT7"/>
<dbReference type="GO" id="GO:0005689">
    <property type="term" value="C:U12-type spliceosomal complex"/>
    <property type="evidence" value="ECO:0007669"/>
    <property type="project" value="TreeGrafter"/>
</dbReference>
<dbReference type="InterPro" id="IPR039690">
    <property type="entry name" value="SNRNP25"/>
</dbReference>
<feature type="domain" description="SNRNP25 ubiquitin-like" evidence="2">
    <location>
        <begin position="3"/>
        <end position="78"/>
    </location>
</feature>
<name>A0AA35THT7_GEOBA</name>
<dbReference type="PANTHER" id="PTHR14942:SF0">
    <property type="entry name" value="U11_U12 SMALL NUCLEAR RIBONUCLEOPROTEIN 25 KDA PROTEIN"/>
    <property type="match status" value="1"/>
</dbReference>
<dbReference type="GO" id="GO:0000398">
    <property type="term" value="P:mRNA splicing, via spliceosome"/>
    <property type="evidence" value="ECO:0007669"/>
    <property type="project" value="InterPro"/>
</dbReference>
<gene>
    <name evidence="3" type="ORF">GBAR_LOCUS26625</name>
</gene>
<dbReference type="SUPFAM" id="SSF54236">
    <property type="entry name" value="Ubiquitin-like"/>
    <property type="match status" value="1"/>
</dbReference>
<keyword evidence="4" id="KW-1185">Reference proteome</keyword>
<dbReference type="Gene3D" id="3.10.20.90">
    <property type="entry name" value="Phosphatidylinositol 3-kinase Catalytic Subunit, Chain A, domain 1"/>
    <property type="match status" value="1"/>
</dbReference>
<sequence length="82" mass="9506">MLLALVVLQGSTVHDVMQAVERATKPRVKQNWKAAVVSWSYVWKTYWLACGQVRLEDKSARLTDYGVTNHSELRFVKKQKRT</sequence>
<accession>A0AA35THT7</accession>
<keyword evidence="1" id="KW-0732">Signal</keyword>
<feature type="signal peptide" evidence="1">
    <location>
        <begin position="1"/>
        <end position="18"/>
    </location>
</feature>
<evidence type="ECO:0000256" key="1">
    <source>
        <dbReference type="SAM" id="SignalP"/>
    </source>
</evidence>
<organism evidence="3 4">
    <name type="scientific">Geodia barretti</name>
    <name type="common">Barrett's horny sponge</name>
    <dbReference type="NCBI Taxonomy" id="519541"/>
    <lineage>
        <taxon>Eukaryota</taxon>
        <taxon>Metazoa</taxon>
        <taxon>Porifera</taxon>
        <taxon>Demospongiae</taxon>
        <taxon>Heteroscleromorpha</taxon>
        <taxon>Tetractinellida</taxon>
        <taxon>Astrophorina</taxon>
        <taxon>Geodiidae</taxon>
        <taxon>Geodia</taxon>
    </lineage>
</organism>
<comment type="caution">
    <text evidence="3">The sequence shown here is derived from an EMBL/GenBank/DDBJ whole genome shotgun (WGS) entry which is preliminary data.</text>
</comment>
<dbReference type="Proteomes" id="UP001174909">
    <property type="component" value="Unassembled WGS sequence"/>
</dbReference>
<reference evidence="3" key="1">
    <citation type="submission" date="2023-03" db="EMBL/GenBank/DDBJ databases">
        <authorList>
            <person name="Steffen K."/>
            <person name="Cardenas P."/>
        </authorList>
    </citation>
    <scope>NUCLEOTIDE SEQUENCE</scope>
</reference>
<feature type="chain" id="PRO_5041294751" evidence="1">
    <location>
        <begin position="19"/>
        <end position="82"/>
    </location>
</feature>
<dbReference type="InterPro" id="IPR029071">
    <property type="entry name" value="Ubiquitin-like_domsf"/>
</dbReference>
<proteinExistence type="predicted"/>
<dbReference type="InterPro" id="IPR040610">
    <property type="entry name" value="SNRNP25_ubiquitin"/>
</dbReference>
<dbReference type="PANTHER" id="PTHR14942">
    <property type="entry name" value="U11/U12 SMALL NUCLEAR RIBONUCLEOPROTEIN 25 KDA PROTEIN"/>
    <property type="match status" value="1"/>
</dbReference>
<keyword evidence="3" id="KW-0687">Ribonucleoprotein</keyword>
<dbReference type="EMBL" id="CASHTH010003714">
    <property type="protein sequence ID" value="CAI8048227.1"/>
    <property type="molecule type" value="Genomic_DNA"/>
</dbReference>
<evidence type="ECO:0000259" key="2">
    <source>
        <dbReference type="Pfam" id="PF18036"/>
    </source>
</evidence>